<dbReference type="GO" id="GO:0004165">
    <property type="term" value="F:delta(3)-delta(2)-enoyl-CoA isomerase activity"/>
    <property type="evidence" value="ECO:0007669"/>
    <property type="project" value="UniProtKB-ARBA"/>
</dbReference>
<evidence type="ECO:0000313" key="4">
    <source>
        <dbReference type="EMBL" id="PXX28606.1"/>
    </source>
</evidence>
<dbReference type="Proteomes" id="UP000247755">
    <property type="component" value="Unassembled WGS sequence"/>
</dbReference>
<evidence type="ECO:0000256" key="3">
    <source>
        <dbReference type="ARBA" id="ARBA00023235"/>
    </source>
</evidence>
<sequence>MDDIKVQVDGRVLILTISRSEKKNALTGAMYSALADALESTAHERVNAVLIQSDGDTFSAGSDLSEFSAEAIRDGIGKSHGARFLRCLATMEIPVVAAVQGKAIGVGATMLLHCDYVIVANDAQLSAPFVDLALVPEAASGYLLPLQVGSIRAFEMIVLGRSVDAQTAVEWGIANRSVPADQLRAEAKAIAEVIAAKAPGAIRATKRLMSERTRVIDQMNAEFDAIDRQLTGNECSEALAAFKDKRRPDFLKLQ</sequence>
<dbReference type="RefSeq" id="WP_083534350.1">
    <property type="nucleotide sequence ID" value="NZ_QJJY01000018.1"/>
</dbReference>
<evidence type="ECO:0000256" key="1">
    <source>
        <dbReference type="ARBA" id="ARBA00004275"/>
    </source>
</evidence>
<evidence type="ECO:0000313" key="5">
    <source>
        <dbReference type="Proteomes" id="UP000247755"/>
    </source>
</evidence>
<protein>
    <submittedName>
        <fullName evidence="4">Enoyl-CoA hydratase/carnithine racemase</fullName>
    </submittedName>
</protein>
<dbReference type="Gene3D" id="3.90.226.10">
    <property type="entry name" value="2-enoyl-CoA Hydratase, Chain A, domain 1"/>
    <property type="match status" value="1"/>
</dbReference>
<dbReference type="AlphaFoldDB" id="A0A318IUC2"/>
<keyword evidence="2" id="KW-0576">Peroxisome</keyword>
<gene>
    <name evidence="4" type="ORF">NA66_10186</name>
</gene>
<dbReference type="InterPro" id="IPR051053">
    <property type="entry name" value="ECH/Chromodomain_protein"/>
</dbReference>
<proteinExistence type="predicted"/>
<dbReference type="CDD" id="cd06558">
    <property type="entry name" value="crotonase-like"/>
    <property type="match status" value="1"/>
</dbReference>
<dbReference type="PANTHER" id="PTHR43684">
    <property type="match status" value="1"/>
</dbReference>
<reference evidence="4 5" key="1">
    <citation type="submission" date="2018-05" db="EMBL/GenBank/DDBJ databases">
        <title>Comparative genomics of bacterial root endophytes of switchgrass collected from native prairies over two seasons.</title>
        <authorList>
            <person name="Tang Y."/>
        </authorList>
    </citation>
    <scope>NUCLEOTIDE SEQUENCE [LARGE SCALE GENOMIC DNA]</scope>
    <source>
        <strain evidence="4 5">NFIX32</strain>
    </source>
</reference>
<keyword evidence="3" id="KW-0413">Isomerase</keyword>
<comment type="caution">
    <text evidence="4">The sequence shown here is derived from an EMBL/GenBank/DDBJ whole genome shotgun (WGS) entry which is preliminary data.</text>
</comment>
<accession>A0A318IUC2</accession>
<dbReference type="InterPro" id="IPR001753">
    <property type="entry name" value="Enoyl-CoA_hydra/iso"/>
</dbReference>
<evidence type="ECO:0000256" key="2">
    <source>
        <dbReference type="ARBA" id="ARBA00023140"/>
    </source>
</evidence>
<comment type="subcellular location">
    <subcellularLocation>
        <location evidence="1">Peroxisome</location>
    </subcellularLocation>
</comment>
<dbReference type="Pfam" id="PF00378">
    <property type="entry name" value="ECH_1"/>
    <property type="match status" value="1"/>
</dbReference>
<organism evidence="4 5">
    <name type="scientific">Burkholderia pyrrocinia</name>
    <name type="common">Pseudomonas pyrrocinia</name>
    <dbReference type="NCBI Taxonomy" id="60550"/>
    <lineage>
        <taxon>Bacteria</taxon>
        <taxon>Pseudomonadati</taxon>
        <taxon>Pseudomonadota</taxon>
        <taxon>Betaproteobacteria</taxon>
        <taxon>Burkholderiales</taxon>
        <taxon>Burkholderiaceae</taxon>
        <taxon>Burkholderia</taxon>
        <taxon>Burkholderia cepacia complex</taxon>
    </lineage>
</organism>
<dbReference type="PANTHER" id="PTHR43684:SF1">
    <property type="entry name" value="ENOYL-COA DELTA ISOMERASE 2"/>
    <property type="match status" value="1"/>
</dbReference>
<dbReference type="SUPFAM" id="SSF52096">
    <property type="entry name" value="ClpP/crotonase"/>
    <property type="match status" value="1"/>
</dbReference>
<name>A0A318IUC2_BURPY</name>
<dbReference type="EMBL" id="QJJY01000018">
    <property type="protein sequence ID" value="PXX28606.1"/>
    <property type="molecule type" value="Genomic_DNA"/>
</dbReference>
<dbReference type="InterPro" id="IPR029045">
    <property type="entry name" value="ClpP/crotonase-like_dom_sf"/>
</dbReference>